<keyword evidence="7" id="KW-0812">Transmembrane</keyword>
<dbReference type="GO" id="GO:0004806">
    <property type="term" value="F:triacylglycerol lipase activity"/>
    <property type="evidence" value="ECO:0007669"/>
    <property type="project" value="UniProtKB-EC"/>
</dbReference>
<evidence type="ECO:0000256" key="10">
    <source>
        <dbReference type="ARBA" id="ARBA00022963"/>
    </source>
</evidence>
<dbReference type="SUPFAM" id="SSF53474">
    <property type="entry name" value="alpha/beta-Hydrolases"/>
    <property type="match status" value="1"/>
</dbReference>
<name>A0AAN6KFI9_9PEZI</name>
<feature type="chain" id="PRO_5042974549" description="triacylglycerol lipase" evidence="19">
    <location>
        <begin position="21"/>
        <end position="636"/>
    </location>
</feature>
<evidence type="ECO:0000256" key="5">
    <source>
        <dbReference type="ARBA" id="ARBA00011137"/>
    </source>
</evidence>
<evidence type="ECO:0000256" key="2">
    <source>
        <dbReference type="ARBA" id="ARBA00004270"/>
    </source>
</evidence>
<accession>A0AAN6KFI9</accession>
<keyword evidence="21" id="KW-1185">Reference proteome</keyword>
<gene>
    <name evidence="20" type="primary">ATG15_2</name>
    <name evidence="20" type="ORF">LTR91_012367</name>
</gene>
<evidence type="ECO:0000256" key="16">
    <source>
        <dbReference type="ARBA" id="ARBA00023180"/>
    </source>
</evidence>
<evidence type="ECO:0000256" key="11">
    <source>
        <dbReference type="ARBA" id="ARBA00022968"/>
    </source>
</evidence>
<keyword evidence="19" id="KW-0732">Signal</keyword>
<reference evidence="20" key="1">
    <citation type="submission" date="2023-06" db="EMBL/GenBank/DDBJ databases">
        <title>Black Yeasts Isolated from many extreme environments.</title>
        <authorList>
            <person name="Coleine C."/>
            <person name="Stajich J.E."/>
            <person name="Selbmann L."/>
        </authorList>
    </citation>
    <scope>NUCLEOTIDE SEQUENCE</scope>
    <source>
        <strain evidence="20">CCFEE 5200</strain>
    </source>
</reference>
<keyword evidence="15" id="KW-0472">Membrane</keyword>
<feature type="region of interest" description="Disordered" evidence="18">
    <location>
        <begin position="22"/>
        <end position="52"/>
    </location>
</feature>
<feature type="compositionally biased region" description="Low complexity" evidence="18">
    <location>
        <begin position="575"/>
        <end position="595"/>
    </location>
</feature>
<evidence type="ECO:0000256" key="4">
    <source>
        <dbReference type="ARBA" id="ARBA00010701"/>
    </source>
</evidence>
<dbReference type="Gene3D" id="3.40.50.1820">
    <property type="entry name" value="alpha/beta hydrolase"/>
    <property type="match status" value="1"/>
</dbReference>
<evidence type="ECO:0000256" key="14">
    <source>
        <dbReference type="ARBA" id="ARBA00023098"/>
    </source>
</evidence>
<keyword evidence="13" id="KW-0072">Autophagy</keyword>
<dbReference type="FunFam" id="3.40.50.1820:FF:000129">
    <property type="entry name" value="Autophagy related lipase Atg15, putative"/>
    <property type="match status" value="1"/>
</dbReference>
<evidence type="ECO:0000256" key="12">
    <source>
        <dbReference type="ARBA" id="ARBA00022989"/>
    </source>
</evidence>
<dbReference type="Proteomes" id="UP001175353">
    <property type="component" value="Unassembled WGS sequence"/>
</dbReference>
<dbReference type="EMBL" id="JAUJLE010000119">
    <property type="protein sequence ID" value="KAK0980047.1"/>
    <property type="molecule type" value="Genomic_DNA"/>
</dbReference>
<keyword evidence="16" id="KW-0325">Glycoprotein</keyword>
<dbReference type="GO" id="GO:0004620">
    <property type="term" value="F:phospholipase activity"/>
    <property type="evidence" value="ECO:0007669"/>
    <property type="project" value="TreeGrafter"/>
</dbReference>
<keyword evidence="11" id="KW-0735">Signal-anchor</keyword>
<evidence type="ECO:0000256" key="19">
    <source>
        <dbReference type="SAM" id="SignalP"/>
    </source>
</evidence>
<dbReference type="PANTHER" id="PTHR47175:SF2">
    <property type="entry name" value="LIPASE ATG15-RELATED"/>
    <property type="match status" value="1"/>
</dbReference>
<keyword evidence="14" id="KW-0443">Lipid metabolism</keyword>
<evidence type="ECO:0000256" key="1">
    <source>
        <dbReference type="ARBA" id="ARBA00001024"/>
    </source>
</evidence>
<evidence type="ECO:0000256" key="13">
    <source>
        <dbReference type="ARBA" id="ARBA00023006"/>
    </source>
</evidence>
<evidence type="ECO:0000256" key="15">
    <source>
        <dbReference type="ARBA" id="ARBA00023136"/>
    </source>
</evidence>
<protein>
    <recommendedName>
        <fullName evidence="6">triacylglycerol lipase</fullName>
        <ecNumber evidence="6">3.1.1.3</ecNumber>
    </recommendedName>
    <alternativeName>
        <fullName evidence="17">Autophagy-related protein 15</fullName>
    </alternativeName>
</protein>
<comment type="subunit">
    <text evidence="5">Binds to both phosphatidylinositol (PI) and phosphatidylinositol 3,5-bisphosphate (PIP2).</text>
</comment>
<dbReference type="GO" id="GO:0006660">
    <property type="term" value="P:phosphatidylserine catabolic process"/>
    <property type="evidence" value="ECO:0007669"/>
    <property type="project" value="TreeGrafter"/>
</dbReference>
<dbReference type="EC" id="3.1.1.3" evidence="6"/>
<dbReference type="GO" id="GO:0034496">
    <property type="term" value="P:multivesicular body membrane disassembly"/>
    <property type="evidence" value="ECO:0007669"/>
    <property type="project" value="TreeGrafter"/>
</dbReference>
<dbReference type="InterPro" id="IPR029058">
    <property type="entry name" value="AB_hydrolase_fold"/>
</dbReference>
<evidence type="ECO:0000256" key="7">
    <source>
        <dbReference type="ARBA" id="ARBA00022692"/>
    </source>
</evidence>
<keyword evidence="8" id="KW-0967">Endosome</keyword>
<dbReference type="GO" id="GO:0034727">
    <property type="term" value="P:piecemeal microautophagy of the nucleus"/>
    <property type="evidence" value="ECO:0007669"/>
    <property type="project" value="TreeGrafter"/>
</dbReference>
<comment type="caution">
    <text evidence="20">The sequence shown here is derived from an EMBL/GenBank/DDBJ whole genome shotgun (WGS) entry which is preliminary data.</text>
</comment>
<evidence type="ECO:0000256" key="17">
    <source>
        <dbReference type="ARBA" id="ARBA00029828"/>
    </source>
</evidence>
<dbReference type="GO" id="GO:0005775">
    <property type="term" value="C:vacuolar lumen"/>
    <property type="evidence" value="ECO:0007669"/>
    <property type="project" value="TreeGrafter"/>
</dbReference>
<sequence length="636" mass="68973">MWTASLLLTCLLALAGFSDAARTPQQRKADRNPYLILPPSATGGYEDGRPSRDLGERSFTLRHIYHHGAQQYPRLHRYLDTSSHDRLRVTSDYGETYDEAPAALRAQAVTTNIQRLKKRRPADIDALLEHAVTHGMAASLPLSAWTVDEVAGPNITDKKTVLTFAKMASNAYVQDHTAADWQDVKGGFNYTDDFGWQREGLRGHIFADEKNLTVVIGLKGTSPAVFDGADTTGNDKLNDNLFGSCCCGQGGQYLWKQVCDCMTSTYTCNSTCLVKSLHEKSHYYWAVRDLYHNVTERYPNSDVWLAGHSLGGVVSGLLGLTYGLPTLTFEAFPDAMAASRLGLPTPPGYKIGSHQSRVSTGIYHVGHTADPIYMGTCNAASSFCTLAGYAFQGVCHTGQTCIYDTVGDLGWRVGIGTHKIVNVISDVIEKYDTVPVCETDVDCQDCVLWKFYESNGTDPTTSTSSSSSSTRTRTETCKTPGWWGCLDESTTTASTTITTSTSSSSSSSTSTCQTPGWFGCKDPTTTTTSTSSSSSTIVTTPRAAPVPTITTTSSHPTVTISTTCLQPGWFGCKDPSTSTPASPSSTHAMTTPAPTGGIPASPSTTPRAKRKMCVSRHWYGHCREWRHEGWDVKTDL</sequence>
<proteinExistence type="inferred from homology"/>
<evidence type="ECO:0000313" key="20">
    <source>
        <dbReference type="EMBL" id="KAK0980047.1"/>
    </source>
</evidence>
<keyword evidence="12" id="KW-1133">Transmembrane helix</keyword>
<evidence type="ECO:0000256" key="9">
    <source>
        <dbReference type="ARBA" id="ARBA00022801"/>
    </source>
</evidence>
<dbReference type="GO" id="GO:0046461">
    <property type="term" value="P:neutral lipid catabolic process"/>
    <property type="evidence" value="ECO:0007669"/>
    <property type="project" value="TreeGrafter"/>
</dbReference>
<dbReference type="InterPro" id="IPR050805">
    <property type="entry name" value="ATG15_Lipase"/>
</dbReference>
<evidence type="ECO:0000256" key="18">
    <source>
        <dbReference type="SAM" id="MobiDB-lite"/>
    </source>
</evidence>
<comment type="catalytic activity">
    <reaction evidence="1">
        <text>a triacylglycerol + H2O = a diacylglycerol + a fatty acid + H(+)</text>
        <dbReference type="Rhea" id="RHEA:12044"/>
        <dbReference type="ChEBI" id="CHEBI:15377"/>
        <dbReference type="ChEBI" id="CHEBI:15378"/>
        <dbReference type="ChEBI" id="CHEBI:17855"/>
        <dbReference type="ChEBI" id="CHEBI:18035"/>
        <dbReference type="ChEBI" id="CHEBI:28868"/>
        <dbReference type="EC" id="3.1.1.3"/>
    </reaction>
</comment>
<feature type="region of interest" description="Disordered" evidence="18">
    <location>
        <begin position="575"/>
        <end position="609"/>
    </location>
</feature>
<evidence type="ECO:0000256" key="8">
    <source>
        <dbReference type="ARBA" id="ARBA00022753"/>
    </source>
</evidence>
<dbReference type="GO" id="GO:0032585">
    <property type="term" value="C:multivesicular body membrane"/>
    <property type="evidence" value="ECO:0007669"/>
    <property type="project" value="UniProtKB-SubCell"/>
</dbReference>
<organism evidence="20 21">
    <name type="scientific">Friedmanniomyces endolithicus</name>
    <dbReference type="NCBI Taxonomy" id="329885"/>
    <lineage>
        <taxon>Eukaryota</taxon>
        <taxon>Fungi</taxon>
        <taxon>Dikarya</taxon>
        <taxon>Ascomycota</taxon>
        <taxon>Pezizomycotina</taxon>
        <taxon>Dothideomycetes</taxon>
        <taxon>Dothideomycetidae</taxon>
        <taxon>Mycosphaerellales</taxon>
        <taxon>Teratosphaeriaceae</taxon>
        <taxon>Friedmanniomyces</taxon>
    </lineage>
</organism>
<evidence type="ECO:0000256" key="3">
    <source>
        <dbReference type="ARBA" id="ARBA00004343"/>
    </source>
</evidence>
<comment type="subcellular location">
    <subcellularLocation>
        <location evidence="3">Endosome</location>
        <location evidence="3">Multivesicular body membrane</location>
        <topology evidence="3">Single-pass type II membrane protein</topology>
    </subcellularLocation>
    <subcellularLocation>
        <location evidence="2">Prevacuolar compartment membrane</location>
        <topology evidence="2">Single-pass type II membrane protein</topology>
    </subcellularLocation>
</comment>
<feature type="signal peptide" evidence="19">
    <location>
        <begin position="1"/>
        <end position="20"/>
    </location>
</feature>
<evidence type="ECO:0000256" key="6">
    <source>
        <dbReference type="ARBA" id="ARBA00013279"/>
    </source>
</evidence>
<comment type="similarity">
    <text evidence="4">Belongs to the AB hydrolase superfamily. Lipase family.</text>
</comment>
<dbReference type="AlphaFoldDB" id="A0AAN6KFI9"/>
<keyword evidence="10" id="KW-0442">Lipid degradation</keyword>
<keyword evidence="9 20" id="KW-0378">Hydrolase</keyword>
<dbReference type="PANTHER" id="PTHR47175">
    <property type="entry name" value="LIPASE ATG15-RELATED"/>
    <property type="match status" value="1"/>
</dbReference>
<evidence type="ECO:0000313" key="21">
    <source>
        <dbReference type="Proteomes" id="UP001175353"/>
    </source>
</evidence>